<evidence type="ECO:0000256" key="1">
    <source>
        <dbReference type="ARBA" id="ARBA00006845"/>
    </source>
</evidence>
<reference evidence="3 4" key="1">
    <citation type="journal article" date="2019" name="bioRxiv">
        <title>Bacteria contribute to plant secondary compound degradation in a generalist herbivore system.</title>
        <authorList>
            <person name="Francoeur C.B."/>
            <person name="Khadempour L."/>
            <person name="Moreira-Soto R.D."/>
            <person name="Gotting K."/>
            <person name="Book A.J."/>
            <person name="Pinto-Tomas A.A."/>
            <person name="Keefover-Ring K."/>
            <person name="Currie C.R."/>
        </authorList>
    </citation>
    <scope>NUCLEOTIDE SEQUENCE [LARGE SCALE GENOMIC DNA]</scope>
    <source>
        <strain evidence="3">Acro-835</strain>
    </source>
</reference>
<dbReference type="SUPFAM" id="SSF52038">
    <property type="entry name" value="Barstar-related"/>
    <property type="match status" value="1"/>
</dbReference>
<dbReference type="InterPro" id="IPR000468">
    <property type="entry name" value="Barstar"/>
</dbReference>
<sequence>MLSIVLDFQRLADRQALYAAFSEQSHCPPGFGNNLDALWDWITGGMALPAQIHLHHLPLPVEGQFAPVIAVFEEAVQALEGELHLIRD</sequence>
<gene>
    <name evidence="3" type="ORF">F3J40_18595</name>
</gene>
<keyword evidence="4" id="KW-1185">Reference proteome</keyword>
<comment type="similarity">
    <text evidence="1">Belongs to the barstar family.</text>
</comment>
<name>A0ABX0RJW8_9GAMM</name>
<dbReference type="EMBL" id="VWXF01000009">
    <property type="protein sequence ID" value="NIF23590.1"/>
    <property type="molecule type" value="Genomic_DNA"/>
</dbReference>
<feature type="domain" description="Barstar (barnase inhibitor)" evidence="2">
    <location>
        <begin position="2"/>
        <end position="82"/>
    </location>
</feature>
<dbReference type="InterPro" id="IPR035905">
    <property type="entry name" value="Barstar-like_sf"/>
</dbReference>
<evidence type="ECO:0000313" key="3">
    <source>
        <dbReference type="EMBL" id="NIF23590.1"/>
    </source>
</evidence>
<comment type="caution">
    <text evidence="3">The sequence shown here is derived from an EMBL/GenBank/DDBJ whole genome shotgun (WGS) entry which is preliminary data.</text>
</comment>
<dbReference type="Pfam" id="PF01337">
    <property type="entry name" value="Barstar"/>
    <property type="match status" value="1"/>
</dbReference>
<organism evidence="3 4">
    <name type="scientific">Candidatus Pantoea multigeneris</name>
    <dbReference type="NCBI Taxonomy" id="2608357"/>
    <lineage>
        <taxon>Bacteria</taxon>
        <taxon>Pseudomonadati</taxon>
        <taxon>Pseudomonadota</taxon>
        <taxon>Gammaproteobacteria</taxon>
        <taxon>Enterobacterales</taxon>
        <taxon>Erwiniaceae</taxon>
        <taxon>Pantoea</taxon>
    </lineage>
</organism>
<dbReference type="Gene3D" id="3.30.370.10">
    <property type="entry name" value="Barstar-like"/>
    <property type="match status" value="1"/>
</dbReference>
<evidence type="ECO:0000313" key="4">
    <source>
        <dbReference type="Proteomes" id="UP001515683"/>
    </source>
</evidence>
<evidence type="ECO:0000259" key="2">
    <source>
        <dbReference type="Pfam" id="PF01337"/>
    </source>
</evidence>
<protein>
    <submittedName>
        <fullName evidence="3">Barstar, RNAse (Barnase) inhibitor</fullName>
    </submittedName>
</protein>
<dbReference type="Proteomes" id="UP001515683">
    <property type="component" value="Unassembled WGS sequence"/>
</dbReference>
<proteinExistence type="inferred from homology"/>
<dbReference type="RefSeq" id="WP_167016955.1">
    <property type="nucleotide sequence ID" value="NZ_VWXF01000009.1"/>
</dbReference>
<accession>A0ABX0RJW8</accession>